<dbReference type="AlphaFoldDB" id="A0A1Y5P7U2"/>
<proteinExistence type="inferred from homology"/>
<dbReference type="GO" id="GO:0030313">
    <property type="term" value="C:cell envelope"/>
    <property type="evidence" value="ECO:0007669"/>
    <property type="project" value="UniProtKB-SubCell"/>
</dbReference>
<feature type="chain" id="PRO_5012915571" evidence="5">
    <location>
        <begin position="32"/>
        <end position="507"/>
    </location>
</feature>
<dbReference type="EMBL" id="FLQR01000006">
    <property type="protein sequence ID" value="SBS71998.1"/>
    <property type="molecule type" value="Genomic_DNA"/>
</dbReference>
<keyword evidence="3" id="KW-0813">Transport</keyword>
<dbReference type="InterPro" id="IPR000914">
    <property type="entry name" value="SBP_5_dom"/>
</dbReference>
<comment type="similarity">
    <text evidence="2">Belongs to the bacterial solute-binding protein 5 family.</text>
</comment>
<evidence type="ECO:0000256" key="3">
    <source>
        <dbReference type="ARBA" id="ARBA00022448"/>
    </source>
</evidence>
<dbReference type="SUPFAM" id="SSF53850">
    <property type="entry name" value="Periplasmic binding protein-like II"/>
    <property type="match status" value="1"/>
</dbReference>
<feature type="domain" description="Solute-binding protein family 5" evidence="6">
    <location>
        <begin position="82"/>
        <end position="417"/>
    </location>
</feature>
<dbReference type="GO" id="GO:0015833">
    <property type="term" value="P:peptide transport"/>
    <property type="evidence" value="ECO:0007669"/>
    <property type="project" value="TreeGrafter"/>
</dbReference>
<evidence type="ECO:0000259" key="6">
    <source>
        <dbReference type="Pfam" id="PF00496"/>
    </source>
</evidence>
<organism evidence="7">
    <name type="scientific">uncultured Microbacterium sp</name>
    <dbReference type="NCBI Taxonomy" id="191216"/>
    <lineage>
        <taxon>Bacteria</taxon>
        <taxon>Bacillati</taxon>
        <taxon>Actinomycetota</taxon>
        <taxon>Actinomycetes</taxon>
        <taxon>Micrococcales</taxon>
        <taxon>Microbacteriaceae</taxon>
        <taxon>Microbacterium</taxon>
        <taxon>environmental samples</taxon>
    </lineage>
</organism>
<gene>
    <name evidence="7" type="ORF">MIPYR_20343</name>
</gene>
<evidence type="ECO:0000313" key="7">
    <source>
        <dbReference type="EMBL" id="SBS71998.1"/>
    </source>
</evidence>
<reference evidence="7" key="1">
    <citation type="submission" date="2016-03" db="EMBL/GenBank/DDBJ databases">
        <authorList>
            <person name="Ploux O."/>
        </authorList>
    </citation>
    <scope>NUCLEOTIDE SEQUENCE</scope>
    <source>
        <strain evidence="7">UC1</strain>
    </source>
</reference>
<dbReference type="Pfam" id="PF00496">
    <property type="entry name" value="SBP_bac_5"/>
    <property type="match status" value="1"/>
</dbReference>
<dbReference type="GO" id="GO:1904680">
    <property type="term" value="F:peptide transmembrane transporter activity"/>
    <property type="evidence" value="ECO:0007669"/>
    <property type="project" value="TreeGrafter"/>
</dbReference>
<dbReference type="RefSeq" id="WP_295575124.1">
    <property type="nucleotide sequence ID" value="NZ_FLQR01000006.1"/>
</dbReference>
<dbReference type="PROSITE" id="PS51257">
    <property type="entry name" value="PROKAR_LIPOPROTEIN"/>
    <property type="match status" value="1"/>
</dbReference>
<sequence length="507" mass="54636">MTTRRSALRVSTRIAALATAATLALTGCASAGSPAGTSEPTSLTWGWALPTSWDPVTSTAGWDTHALALVYDGLTQLDIDGEVVPGLAEKWEYSEDGTAVTFTLRDAEFSDGTPVTAEAVKLNLERGRDQADSTIAGQLKIVTGVDVVDEKNVTVHLDQADYQVPYLFAGKTGFIVNPAAFDDVTTLATQPEGSGPFELTEYVPNAHADLVKHEDYWNADHIFIDEFHVVPVTDPATVVAGVKTGQWDVALIPPSQVQASEAADLVVEKIRALTVRTLDVDNTVAPFDDPRVLQAISHATDRQALVDGAYFGQGTPNYQPFPKGYVAYDESLDDLYPYDVDAARDLLAAAGHPDGLEIELGITEDASAIAEVLQAQWAEAGIDATITVLPPNANNYVNRTYPFVLDSYSGRQSPLQALEVLYGPQGLMNLGRNTPDELLAAIDAARATPTDSAEYEEKLQAAVSTAVKTMPNTFLFTWPRILIHPDGVTGIQHWIDVQRWEDVKIAG</sequence>
<dbReference type="InterPro" id="IPR030678">
    <property type="entry name" value="Peptide/Ni-bd"/>
</dbReference>
<protein>
    <submittedName>
        <fullName evidence="7">Extracellular solute-binding protein family 5</fullName>
    </submittedName>
</protein>
<dbReference type="PROSITE" id="PS51318">
    <property type="entry name" value="TAT"/>
    <property type="match status" value="1"/>
</dbReference>
<evidence type="ECO:0000256" key="2">
    <source>
        <dbReference type="ARBA" id="ARBA00005695"/>
    </source>
</evidence>
<keyword evidence="4 5" id="KW-0732">Signal</keyword>
<dbReference type="PANTHER" id="PTHR30290">
    <property type="entry name" value="PERIPLASMIC BINDING COMPONENT OF ABC TRANSPORTER"/>
    <property type="match status" value="1"/>
</dbReference>
<dbReference type="GO" id="GO:0042597">
    <property type="term" value="C:periplasmic space"/>
    <property type="evidence" value="ECO:0007669"/>
    <property type="project" value="UniProtKB-ARBA"/>
</dbReference>
<dbReference type="InterPro" id="IPR039424">
    <property type="entry name" value="SBP_5"/>
</dbReference>
<comment type="subcellular location">
    <subcellularLocation>
        <location evidence="1">Cell envelope</location>
    </subcellularLocation>
</comment>
<dbReference type="Gene3D" id="3.10.105.10">
    <property type="entry name" value="Dipeptide-binding Protein, Domain 3"/>
    <property type="match status" value="1"/>
</dbReference>
<accession>A0A1Y5P7U2</accession>
<dbReference type="Gene3D" id="3.40.190.10">
    <property type="entry name" value="Periplasmic binding protein-like II"/>
    <property type="match status" value="1"/>
</dbReference>
<evidence type="ECO:0000256" key="1">
    <source>
        <dbReference type="ARBA" id="ARBA00004196"/>
    </source>
</evidence>
<dbReference type="Gene3D" id="3.90.76.10">
    <property type="entry name" value="Dipeptide-binding Protein, Domain 1"/>
    <property type="match status" value="1"/>
</dbReference>
<evidence type="ECO:0000256" key="4">
    <source>
        <dbReference type="ARBA" id="ARBA00022729"/>
    </source>
</evidence>
<dbReference type="InterPro" id="IPR006311">
    <property type="entry name" value="TAT_signal"/>
</dbReference>
<dbReference type="GO" id="GO:0043190">
    <property type="term" value="C:ATP-binding cassette (ABC) transporter complex"/>
    <property type="evidence" value="ECO:0007669"/>
    <property type="project" value="InterPro"/>
</dbReference>
<dbReference type="PIRSF" id="PIRSF002741">
    <property type="entry name" value="MppA"/>
    <property type="match status" value="1"/>
</dbReference>
<name>A0A1Y5P7U2_9MICO</name>
<dbReference type="PANTHER" id="PTHR30290:SF10">
    <property type="entry name" value="PERIPLASMIC OLIGOPEPTIDE-BINDING PROTEIN-RELATED"/>
    <property type="match status" value="1"/>
</dbReference>
<feature type="signal peptide" evidence="5">
    <location>
        <begin position="1"/>
        <end position="31"/>
    </location>
</feature>
<evidence type="ECO:0000256" key="5">
    <source>
        <dbReference type="SAM" id="SignalP"/>
    </source>
</evidence>